<name>A0A0F8XNC6_9ZZZZ</name>
<reference evidence="1" key="1">
    <citation type="journal article" date="2015" name="Nature">
        <title>Complex archaea that bridge the gap between prokaryotes and eukaryotes.</title>
        <authorList>
            <person name="Spang A."/>
            <person name="Saw J.H."/>
            <person name="Jorgensen S.L."/>
            <person name="Zaremba-Niedzwiedzka K."/>
            <person name="Martijn J."/>
            <person name="Lind A.E."/>
            <person name="van Eijk R."/>
            <person name="Schleper C."/>
            <person name="Guy L."/>
            <person name="Ettema T.J."/>
        </authorList>
    </citation>
    <scope>NUCLEOTIDE SEQUENCE</scope>
</reference>
<evidence type="ECO:0000313" key="1">
    <source>
        <dbReference type="EMBL" id="KKK70458.1"/>
    </source>
</evidence>
<proteinExistence type="predicted"/>
<sequence length="377" mass="44599">LFLWEKLKDEDEKNEILKLICDLQNKNDEELAAIVYEHLKNRYSKDPLFNEKIRLIGLRSRENYQGAISKYELLTHMKKGKFVFHKAGWGTGEILDLSLLREEMVLEFEYLIGHKSLSFDNALKTLVPLKDDHFLSRRFGNPDLLEKQAKENPIEIIKLLIKDVGPQNASDIKEAICDLVIPSKEWNRWWQNARSKIKKDKKIQSPKSLSEPFSLREKEINHEEILYKNLEAKPKPKEIIQMIHAFLRDFPQMSKNEEFKNSLTIKLIDVLGHEELAEAEKIQIHFFLDTLKVEKELIKIDQIIKDISSPMDILKDIDIVSFKKRFLISIRKHKNDWEIIFLDLFFSFQSKVFLMRSNSIHVSHRIKIVRKHLAFQK</sequence>
<protein>
    <submittedName>
        <fullName evidence="1">Uncharacterized protein</fullName>
    </submittedName>
</protein>
<feature type="non-terminal residue" evidence="1">
    <location>
        <position position="1"/>
    </location>
</feature>
<dbReference type="AlphaFoldDB" id="A0A0F8XNC6"/>
<gene>
    <name evidence="1" type="ORF">LCGC14_2923780</name>
</gene>
<organism evidence="1">
    <name type="scientific">marine sediment metagenome</name>
    <dbReference type="NCBI Taxonomy" id="412755"/>
    <lineage>
        <taxon>unclassified sequences</taxon>
        <taxon>metagenomes</taxon>
        <taxon>ecological metagenomes</taxon>
    </lineage>
</organism>
<accession>A0A0F8XNC6</accession>
<comment type="caution">
    <text evidence="1">The sequence shown here is derived from an EMBL/GenBank/DDBJ whole genome shotgun (WGS) entry which is preliminary data.</text>
</comment>
<dbReference type="EMBL" id="LAZR01058181">
    <property type="protein sequence ID" value="KKK70458.1"/>
    <property type="molecule type" value="Genomic_DNA"/>
</dbReference>